<keyword evidence="4" id="KW-0238">DNA-binding</keyword>
<keyword evidence="3" id="KW-0805">Transcription regulation</keyword>
<accession>A0A1M5YW94</accession>
<organism evidence="7 8">
    <name type="scientific">Bradyrhizobium erythrophlei</name>
    <dbReference type="NCBI Taxonomy" id="1437360"/>
    <lineage>
        <taxon>Bacteria</taxon>
        <taxon>Pseudomonadati</taxon>
        <taxon>Pseudomonadota</taxon>
        <taxon>Alphaproteobacteria</taxon>
        <taxon>Hyphomicrobiales</taxon>
        <taxon>Nitrobacteraceae</taxon>
        <taxon>Bradyrhizobium</taxon>
    </lineage>
</organism>
<evidence type="ECO:0000256" key="5">
    <source>
        <dbReference type="ARBA" id="ARBA00023163"/>
    </source>
</evidence>
<dbReference type="Gene3D" id="3.40.190.290">
    <property type="match status" value="1"/>
</dbReference>
<gene>
    <name evidence="7" type="ORF">SAMN05443248_8861</name>
</gene>
<dbReference type="InterPro" id="IPR005119">
    <property type="entry name" value="LysR_subst-bd"/>
</dbReference>
<dbReference type="InterPro" id="IPR036388">
    <property type="entry name" value="WH-like_DNA-bd_sf"/>
</dbReference>
<evidence type="ECO:0000313" key="7">
    <source>
        <dbReference type="EMBL" id="SHI16134.1"/>
    </source>
</evidence>
<evidence type="ECO:0000256" key="1">
    <source>
        <dbReference type="ARBA" id="ARBA00003502"/>
    </source>
</evidence>
<dbReference type="InterPro" id="IPR000847">
    <property type="entry name" value="LysR_HTH_N"/>
</dbReference>
<dbReference type="GO" id="GO:0003700">
    <property type="term" value="F:DNA-binding transcription factor activity"/>
    <property type="evidence" value="ECO:0007669"/>
    <property type="project" value="InterPro"/>
</dbReference>
<evidence type="ECO:0000256" key="2">
    <source>
        <dbReference type="ARBA" id="ARBA00009437"/>
    </source>
</evidence>
<dbReference type="RefSeq" id="WP_079606808.1">
    <property type="nucleotide sequence ID" value="NZ_LT670817.1"/>
</dbReference>
<dbReference type="PRINTS" id="PR00039">
    <property type="entry name" value="HTHLYSR"/>
</dbReference>
<dbReference type="SUPFAM" id="SSF46785">
    <property type="entry name" value="Winged helix' DNA-binding domain"/>
    <property type="match status" value="1"/>
</dbReference>
<dbReference type="PANTHER" id="PTHR30419">
    <property type="entry name" value="HTH-TYPE TRANSCRIPTIONAL REGULATOR YBHD"/>
    <property type="match status" value="1"/>
</dbReference>
<dbReference type="Gene3D" id="1.10.10.10">
    <property type="entry name" value="Winged helix-like DNA-binding domain superfamily/Winged helix DNA-binding domain"/>
    <property type="match status" value="1"/>
</dbReference>
<dbReference type="AlphaFoldDB" id="A0A1M5YW94"/>
<feature type="domain" description="HTH lysR-type" evidence="6">
    <location>
        <begin position="1"/>
        <end position="58"/>
    </location>
</feature>
<dbReference type="Pfam" id="PF00126">
    <property type="entry name" value="HTH_1"/>
    <property type="match status" value="1"/>
</dbReference>
<dbReference type="GO" id="GO:0003677">
    <property type="term" value="F:DNA binding"/>
    <property type="evidence" value="ECO:0007669"/>
    <property type="project" value="UniProtKB-KW"/>
</dbReference>
<evidence type="ECO:0000256" key="3">
    <source>
        <dbReference type="ARBA" id="ARBA00023015"/>
    </source>
</evidence>
<dbReference type="InterPro" id="IPR036390">
    <property type="entry name" value="WH_DNA-bd_sf"/>
</dbReference>
<evidence type="ECO:0000256" key="4">
    <source>
        <dbReference type="ARBA" id="ARBA00023125"/>
    </source>
</evidence>
<dbReference type="EMBL" id="LT670817">
    <property type="protein sequence ID" value="SHI16134.1"/>
    <property type="molecule type" value="Genomic_DNA"/>
</dbReference>
<dbReference type="OrthoDB" id="8437302at2"/>
<comment type="similarity">
    <text evidence="2">Belongs to the LysR transcriptional regulatory family.</text>
</comment>
<dbReference type="InterPro" id="IPR050950">
    <property type="entry name" value="HTH-type_LysR_regulators"/>
</dbReference>
<dbReference type="SUPFAM" id="SSF53850">
    <property type="entry name" value="Periplasmic binding protein-like II"/>
    <property type="match status" value="1"/>
</dbReference>
<proteinExistence type="inferred from homology"/>
<sequence>MLLRHARYLVAIADHGNFTRAAAELHVSQPALSQQIRQLEEMLGTQLLDRTGRTVRPTDAGQAYIEHARRALREFEAGRRAIRDVENLETGTLRLAFTPTFTTYLVGPLVRRFHGLHPGIAISVAVIAQTEMEAALSEDALDLGIAFGEVQSADVIAQPLFDEQLCLVVDAGHPAFIHDELAVTELENIDLALLDSSFATRESIDRYLRANNARPRIAVDSNSVGSVVAILRGGGLATIMPQAAAREVPGLKAIRLRPPIAGRTVSLLQRDGAFRSAASRAFLRMLEAWDWGA</sequence>
<dbReference type="FunFam" id="1.10.10.10:FF:000001">
    <property type="entry name" value="LysR family transcriptional regulator"/>
    <property type="match status" value="1"/>
</dbReference>
<dbReference type="GO" id="GO:0005829">
    <property type="term" value="C:cytosol"/>
    <property type="evidence" value="ECO:0007669"/>
    <property type="project" value="TreeGrafter"/>
</dbReference>
<dbReference type="PROSITE" id="PS50931">
    <property type="entry name" value="HTH_LYSR"/>
    <property type="match status" value="1"/>
</dbReference>
<protein>
    <submittedName>
        <fullName evidence="7">LysR family transcriptional regulator, cyn operon transcriptional activator</fullName>
    </submittedName>
</protein>
<evidence type="ECO:0000313" key="8">
    <source>
        <dbReference type="Proteomes" id="UP000189796"/>
    </source>
</evidence>
<dbReference type="Proteomes" id="UP000189796">
    <property type="component" value="Chromosome I"/>
</dbReference>
<comment type="function">
    <text evidence="1">NodD regulates the expression of the nodABCFE genes which encode other nodulation proteins. NodD is also a negative regulator of its own expression. Binds flavonoids as inducers.</text>
</comment>
<name>A0A1M5YW94_9BRAD</name>
<dbReference type="NCBIfam" id="NF008416">
    <property type="entry name" value="PRK11242.1"/>
    <property type="match status" value="1"/>
</dbReference>
<keyword evidence="5" id="KW-0804">Transcription</keyword>
<reference evidence="7 8" key="1">
    <citation type="submission" date="2016-11" db="EMBL/GenBank/DDBJ databases">
        <authorList>
            <person name="Jaros S."/>
            <person name="Januszkiewicz K."/>
            <person name="Wedrychowicz H."/>
        </authorList>
    </citation>
    <scope>NUCLEOTIDE SEQUENCE [LARGE SCALE GENOMIC DNA]</scope>
    <source>
        <strain evidence="7 8">GAS138</strain>
    </source>
</reference>
<evidence type="ECO:0000259" key="6">
    <source>
        <dbReference type="PROSITE" id="PS50931"/>
    </source>
</evidence>
<dbReference type="Pfam" id="PF03466">
    <property type="entry name" value="LysR_substrate"/>
    <property type="match status" value="1"/>
</dbReference>